<dbReference type="Proteomes" id="UP000581135">
    <property type="component" value="Unassembled WGS sequence"/>
</dbReference>
<organism evidence="6 7">
    <name type="scientific">Limibacillus halophilus</name>
    <dbReference type="NCBI Taxonomy" id="1579333"/>
    <lineage>
        <taxon>Bacteria</taxon>
        <taxon>Pseudomonadati</taxon>
        <taxon>Pseudomonadota</taxon>
        <taxon>Alphaproteobacteria</taxon>
        <taxon>Rhodospirillales</taxon>
        <taxon>Rhodovibrionaceae</taxon>
        <taxon>Limibacillus</taxon>
    </lineage>
</organism>
<dbReference type="Pfam" id="PF03446">
    <property type="entry name" value="NAD_binding_2"/>
    <property type="match status" value="1"/>
</dbReference>
<evidence type="ECO:0000259" key="4">
    <source>
        <dbReference type="Pfam" id="PF03446"/>
    </source>
</evidence>
<dbReference type="Gene3D" id="1.10.1040.10">
    <property type="entry name" value="N-(1-d-carboxylethyl)-l-norvaline Dehydrogenase, domain 2"/>
    <property type="match status" value="1"/>
</dbReference>
<evidence type="ECO:0000256" key="1">
    <source>
        <dbReference type="ARBA" id="ARBA00023002"/>
    </source>
</evidence>
<dbReference type="RefSeq" id="WP_183415008.1">
    <property type="nucleotide sequence ID" value="NZ_JACHXA010000001.1"/>
</dbReference>
<keyword evidence="7" id="KW-1185">Reference proteome</keyword>
<evidence type="ECO:0000259" key="5">
    <source>
        <dbReference type="Pfam" id="PF14833"/>
    </source>
</evidence>
<keyword evidence="1 6" id="KW-0560">Oxidoreductase</keyword>
<feature type="active site" evidence="3">
    <location>
        <position position="171"/>
    </location>
</feature>
<dbReference type="InterPro" id="IPR008927">
    <property type="entry name" value="6-PGluconate_DH-like_C_sf"/>
</dbReference>
<sequence>MKIAFAGLGAMGRGMAGMLLQAGHDVTGFDLSDAALSWLEENGGRRATTVAQACMGADALVIMVVNASQARTVLFGEDGARGALGAGALVLCSVTMPAGDAAAMGQAASDAGWRYLDAPVSGGTVGAEAGTLTFMTAGEDAAFEAAGPLLDAMGRNIYRLSDKPGAGSTMKMVHQLAAGANLAVAAEVMAFGTDQGLEPALLHEVLMNSAGSSWMIGDRGPRMITTPDSAKSAVDIFVKDLGIVLDAAREERFPLPLATAALQVFLGAASAGYGKADDSQAVKYYECLGGKPVDGQSG</sequence>
<dbReference type="Pfam" id="PF14833">
    <property type="entry name" value="NAD_binding_11"/>
    <property type="match status" value="1"/>
</dbReference>
<evidence type="ECO:0000313" key="6">
    <source>
        <dbReference type="EMBL" id="MBB3064203.1"/>
    </source>
</evidence>
<accession>A0A839STG6</accession>
<dbReference type="GO" id="GO:0050661">
    <property type="term" value="F:NADP binding"/>
    <property type="evidence" value="ECO:0007669"/>
    <property type="project" value="InterPro"/>
</dbReference>
<evidence type="ECO:0000256" key="2">
    <source>
        <dbReference type="ARBA" id="ARBA00023027"/>
    </source>
</evidence>
<evidence type="ECO:0000313" key="7">
    <source>
        <dbReference type="Proteomes" id="UP000581135"/>
    </source>
</evidence>
<dbReference type="Gene3D" id="3.40.50.720">
    <property type="entry name" value="NAD(P)-binding Rossmann-like Domain"/>
    <property type="match status" value="1"/>
</dbReference>
<dbReference type="GO" id="GO:0051287">
    <property type="term" value="F:NAD binding"/>
    <property type="evidence" value="ECO:0007669"/>
    <property type="project" value="InterPro"/>
</dbReference>
<name>A0A839STG6_9PROT</name>
<evidence type="ECO:0000256" key="3">
    <source>
        <dbReference type="PIRSR" id="PIRSR000103-1"/>
    </source>
</evidence>
<feature type="domain" description="6-phosphogluconate dehydrogenase NADP-binding" evidence="4">
    <location>
        <begin position="2"/>
        <end position="158"/>
    </location>
</feature>
<keyword evidence="2" id="KW-0520">NAD</keyword>
<dbReference type="InterPro" id="IPR029154">
    <property type="entry name" value="HIBADH-like_NADP-bd"/>
</dbReference>
<dbReference type="InterPro" id="IPR015815">
    <property type="entry name" value="HIBADH-related"/>
</dbReference>
<feature type="domain" description="3-hydroxyisobutyrate dehydrogenase-like NAD-binding" evidence="5">
    <location>
        <begin position="165"/>
        <end position="285"/>
    </location>
</feature>
<dbReference type="PIRSF" id="PIRSF000103">
    <property type="entry name" value="HIBADH"/>
    <property type="match status" value="1"/>
</dbReference>
<dbReference type="SUPFAM" id="SSF48179">
    <property type="entry name" value="6-phosphogluconate dehydrogenase C-terminal domain-like"/>
    <property type="match status" value="1"/>
</dbReference>
<dbReference type="AlphaFoldDB" id="A0A839STG6"/>
<dbReference type="InterPro" id="IPR036291">
    <property type="entry name" value="NAD(P)-bd_dom_sf"/>
</dbReference>
<dbReference type="SUPFAM" id="SSF51735">
    <property type="entry name" value="NAD(P)-binding Rossmann-fold domains"/>
    <property type="match status" value="1"/>
</dbReference>
<reference evidence="6 7" key="1">
    <citation type="submission" date="2020-08" db="EMBL/GenBank/DDBJ databases">
        <title>Genomic Encyclopedia of Type Strains, Phase III (KMG-III): the genomes of soil and plant-associated and newly described type strains.</title>
        <authorList>
            <person name="Whitman W."/>
        </authorList>
    </citation>
    <scope>NUCLEOTIDE SEQUENCE [LARGE SCALE GENOMIC DNA]</scope>
    <source>
        <strain evidence="6 7">CECT 8803</strain>
    </source>
</reference>
<dbReference type="InterPro" id="IPR013328">
    <property type="entry name" value="6PGD_dom2"/>
</dbReference>
<comment type="caution">
    <text evidence="6">The sequence shown here is derived from an EMBL/GenBank/DDBJ whole genome shotgun (WGS) entry which is preliminary data.</text>
</comment>
<gene>
    <name evidence="6" type="ORF">FHR98_000468</name>
</gene>
<dbReference type="EC" id="1.1.1.31" evidence="6"/>
<dbReference type="GO" id="GO:0008442">
    <property type="term" value="F:3-hydroxyisobutyrate dehydrogenase activity"/>
    <property type="evidence" value="ECO:0007669"/>
    <property type="project" value="UniProtKB-EC"/>
</dbReference>
<protein>
    <submittedName>
        <fullName evidence="6">3-hydroxyisobutyrate dehydrogenase</fullName>
        <ecNumber evidence="6">1.1.1.31</ecNumber>
    </submittedName>
</protein>
<dbReference type="PANTHER" id="PTHR43060:SF17">
    <property type="entry name" value="L-THREONATE DEHYDROGENASE"/>
    <property type="match status" value="1"/>
</dbReference>
<proteinExistence type="predicted"/>
<dbReference type="InterPro" id="IPR006115">
    <property type="entry name" value="6PGDH_NADP-bd"/>
</dbReference>
<dbReference type="PANTHER" id="PTHR43060">
    <property type="entry name" value="3-HYDROXYISOBUTYRATE DEHYDROGENASE-LIKE 1, MITOCHONDRIAL-RELATED"/>
    <property type="match status" value="1"/>
</dbReference>
<dbReference type="EMBL" id="JACHXA010000001">
    <property type="protein sequence ID" value="MBB3064203.1"/>
    <property type="molecule type" value="Genomic_DNA"/>
</dbReference>